<dbReference type="EMBL" id="VJMJ01000224">
    <property type="protein sequence ID" value="KAF0726135.1"/>
    <property type="molecule type" value="Genomic_DNA"/>
</dbReference>
<dbReference type="Proteomes" id="UP000481153">
    <property type="component" value="Unassembled WGS sequence"/>
</dbReference>
<feature type="compositionally biased region" description="Polar residues" evidence="2">
    <location>
        <begin position="468"/>
        <end position="478"/>
    </location>
</feature>
<feature type="compositionally biased region" description="Polar residues" evidence="2">
    <location>
        <begin position="815"/>
        <end position="835"/>
    </location>
</feature>
<accession>A0A6G0WGG1</accession>
<evidence type="ECO:0000313" key="4">
    <source>
        <dbReference type="Proteomes" id="UP000481153"/>
    </source>
</evidence>
<feature type="region of interest" description="Disordered" evidence="2">
    <location>
        <begin position="460"/>
        <end position="485"/>
    </location>
</feature>
<name>A0A6G0WGG1_9STRA</name>
<dbReference type="VEuPathDB" id="FungiDB:AeMF1_008757"/>
<keyword evidence="4" id="KW-1185">Reference proteome</keyword>
<protein>
    <submittedName>
        <fullName evidence="3">Uncharacterized protein</fullName>
    </submittedName>
</protein>
<gene>
    <name evidence="3" type="ORF">Ae201684_015538</name>
</gene>
<dbReference type="SUPFAM" id="SSF57756">
    <property type="entry name" value="Retrovirus zinc finger-like domains"/>
    <property type="match status" value="1"/>
</dbReference>
<organism evidence="3 4">
    <name type="scientific">Aphanomyces euteiches</name>
    <dbReference type="NCBI Taxonomy" id="100861"/>
    <lineage>
        <taxon>Eukaryota</taxon>
        <taxon>Sar</taxon>
        <taxon>Stramenopiles</taxon>
        <taxon>Oomycota</taxon>
        <taxon>Saprolegniomycetes</taxon>
        <taxon>Saprolegniales</taxon>
        <taxon>Verrucalvaceae</taxon>
        <taxon>Aphanomyces</taxon>
    </lineage>
</organism>
<feature type="compositionally biased region" description="Pro residues" evidence="2">
    <location>
        <begin position="800"/>
        <end position="813"/>
    </location>
</feature>
<dbReference type="GO" id="GO:0008270">
    <property type="term" value="F:zinc ion binding"/>
    <property type="evidence" value="ECO:0007669"/>
    <property type="project" value="InterPro"/>
</dbReference>
<feature type="compositionally biased region" description="Low complexity" evidence="2">
    <location>
        <begin position="180"/>
        <end position="195"/>
    </location>
</feature>
<dbReference type="VEuPathDB" id="FungiDB:AeMF1_020472"/>
<feature type="region of interest" description="Disordered" evidence="2">
    <location>
        <begin position="171"/>
        <end position="195"/>
    </location>
</feature>
<comment type="caution">
    <text evidence="3">The sequence shown here is derived from an EMBL/GenBank/DDBJ whole genome shotgun (WGS) entry which is preliminary data.</text>
</comment>
<sequence>MDIRRLFDSDESAQEASPSPAALTSDMTESDMALIPFESPLTTRKRDLQYRIQHHANSPEQRDDEKRIRPGTLLALPAPEPDLSDESMDPRSSSEDLNYSDGPDSAPSATSIGLDEVDEMVLETVSPETPSASNSNNELASYLAETSVGQAISTAIVETTKTITTRSIVTASPSSSQHAPYPSLPSSSPPSLEAVSTTTTVTLPWTQHQELSEVHTSRLLSHSHEPLHLLPPSSTSSPMPLLVGGHDHRVLPAQTGQVTQPTAILSSLTDRGVSNESEMITSISGPASKSLEHLPSLPLSSFDMDLSLQMVPTDNMEVETPESSVETTLNFSAQMQTLRSQMENYASTISDFENRLTLIAISNLQQSLQLLAKEQQRFSEKLQTLAENRAADFHHILHEVQVLTRAHEENRVATQQQLNQSELTLVDLSNSNKNLGNLVIGLTKENSLLSERLRSFEGLLEQRETKSAPESVQSTSSVEPPPATPVSDFTHQLLLDLQSALVRMESEMSDIKESLDTSINSQAFGRAVKYTTVPTSDEQAHCEFFIKQLVDQAKLCHLSDEECKLLLGLKLTSDKVHPALNQWWIAYSKTKSGDVWTEIYDNFKDRFCNRTQRELVDNLFEESERADGESVKAYAIRLQTILDDIDVPDHQGVVIFKRGVRHARAESCLDNTDKELISISDCMKLLRTRQIRLDDPPVYQERLKSRPASASTNTTSSRTTYSDVSTTSTPEQSPRHTRKSSKVGFRDQATLEGILEALKTTQSNQQAFVAQIQHLTEALNKHPNPYFAAPVQHAMNFPHGYPPPYAPGLPPTAPQQSTTNTPASSSSQHATQPQSKPRPAPTPVMISSKPDDCTTSGAKVCGRYDRLGHGSVDCPRKFARCTTCHQIGHYASEHAKSCSFCKQIGHTYSRCPSKPADKA</sequence>
<dbReference type="InterPro" id="IPR036875">
    <property type="entry name" value="Znf_CCHC_sf"/>
</dbReference>
<proteinExistence type="predicted"/>
<feature type="compositionally biased region" description="Polar residues" evidence="2">
    <location>
        <begin position="721"/>
        <end position="732"/>
    </location>
</feature>
<feature type="region of interest" description="Disordered" evidence="2">
    <location>
        <begin position="697"/>
        <end position="745"/>
    </location>
</feature>
<reference evidence="3 4" key="1">
    <citation type="submission" date="2019-07" db="EMBL/GenBank/DDBJ databases">
        <title>Genomics analysis of Aphanomyces spp. identifies a new class of oomycete effector associated with host adaptation.</title>
        <authorList>
            <person name="Gaulin E."/>
        </authorList>
    </citation>
    <scope>NUCLEOTIDE SEQUENCE [LARGE SCALE GENOMIC DNA]</scope>
    <source>
        <strain evidence="3 4">ATCC 201684</strain>
    </source>
</reference>
<keyword evidence="1" id="KW-0175">Coiled coil</keyword>
<feature type="coiled-coil region" evidence="1">
    <location>
        <begin position="335"/>
        <end position="388"/>
    </location>
</feature>
<feature type="region of interest" description="Disordered" evidence="2">
    <location>
        <begin position="799"/>
        <end position="855"/>
    </location>
</feature>
<dbReference type="GO" id="GO:0003676">
    <property type="term" value="F:nucleic acid binding"/>
    <property type="evidence" value="ECO:0007669"/>
    <property type="project" value="InterPro"/>
</dbReference>
<feature type="compositionally biased region" description="Low complexity" evidence="2">
    <location>
        <begin position="706"/>
        <end position="720"/>
    </location>
</feature>
<evidence type="ECO:0000256" key="2">
    <source>
        <dbReference type="SAM" id="MobiDB-lite"/>
    </source>
</evidence>
<evidence type="ECO:0000256" key="1">
    <source>
        <dbReference type="SAM" id="Coils"/>
    </source>
</evidence>
<feature type="region of interest" description="Disordered" evidence="2">
    <location>
        <begin position="1"/>
        <end position="111"/>
    </location>
</feature>
<dbReference type="AlphaFoldDB" id="A0A6G0WGG1"/>
<evidence type="ECO:0000313" key="3">
    <source>
        <dbReference type="EMBL" id="KAF0726135.1"/>
    </source>
</evidence>